<dbReference type="EMBL" id="JACMYE010000009">
    <property type="protein sequence ID" value="MBC3179711.1"/>
    <property type="molecule type" value="Genomic_DNA"/>
</dbReference>
<proteinExistence type="predicted"/>
<dbReference type="KEGG" id="cluj:IAU68_11015"/>
<dbReference type="RefSeq" id="WP_171194582.1">
    <property type="nucleotide sequence ID" value="NZ_CP061032.1"/>
</dbReference>
<dbReference type="Proteomes" id="UP000642876">
    <property type="component" value="Unassembled WGS sequence"/>
</dbReference>
<protein>
    <submittedName>
        <fullName evidence="3">Uncharacterized protein</fullName>
    </submittedName>
</protein>
<evidence type="ECO:0000313" key="2">
    <source>
        <dbReference type="EMBL" id="MBC3179711.1"/>
    </source>
</evidence>
<evidence type="ECO:0000256" key="1">
    <source>
        <dbReference type="SAM" id="Phobius"/>
    </source>
</evidence>
<accession>A0A7H0JYP3</accession>
<sequence>MNATVMLGIASILVAFCLFATSFYMTTKGRKKPAIIFGVVAFLFMTIIPVSLALFGAVPNPT</sequence>
<evidence type="ECO:0000313" key="5">
    <source>
        <dbReference type="Proteomes" id="UP000642876"/>
    </source>
</evidence>
<name>A0A7H0JYP3_9CORY</name>
<keyword evidence="1" id="KW-0812">Transmembrane</keyword>
<keyword evidence="5" id="KW-1185">Reference proteome</keyword>
<keyword evidence="1" id="KW-1133">Transmembrane helix</keyword>
<organism evidence="3 4">
    <name type="scientific">Corynebacterium lujinxingii</name>
    <dbReference type="NCBI Taxonomy" id="2763010"/>
    <lineage>
        <taxon>Bacteria</taxon>
        <taxon>Bacillati</taxon>
        <taxon>Actinomycetota</taxon>
        <taxon>Actinomycetes</taxon>
        <taxon>Mycobacteriales</taxon>
        <taxon>Corynebacteriaceae</taxon>
        <taxon>Corynebacterium</taxon>
    </lineage>
</organism>
<evidence type="ECO:0000313" key="4">
    <source>
        <dbReference type="Proteomes" id="UP000516235"/>
    </source>
</evidence>
<dbReference type="EMBL" id="CP061032">
    <property type="protein sequence ID" value="QNP90159.1"/>
    <property type="molecule type" value="Genomic_DNA"/>
</dbReference>
<reference evidence="4 5" key="1">
    <citation type="submission" date="2020-08" db="EMBL/GenBank/DDBJ databases">
        <title>novel species in genus Corynebacterium.</title>
        <authorList>
            <person name="Zhang G."/>
        </authorList>
    </citation>
    <scope>NUCLEOTIDE SEQUENCE [LARGE SCALE GENOMIC DNA]</scope>
    <source>
        <strain evidence="3">Zg-917</strain>
        <strain evidence="4 5">zg-917</strain>
    </source>
</reference>
<dbReference type="Proteomes" id="UP000516235">
    <property type="component" value="Chromosome"/>
</dbReference>
<gene>
    <name evidence="2" type="ORF">H7348_10425</name>
    <name evidence="3" type="ORF">IAU68_11015</name>
</gene>
<dbReference type="AlphaFoldDB" id="A0A7H0JYP3"/>
<feature type="transmembrane region" description="Helical" evidence="1">
    <location>
        <begin position="6"/>
        <end position="27"/>
    </location>
</feature>
<evidence type="ECO:0000313" key="3">
    <source>
        <dbReference type="EMBL" id="QNP90159.1"/>
    </source>
</evidence>
<feature type="transmembrane region" description="Helical" evidence="1">
    <location>
        <begin position="34"/>
        <end position="58"/>
    </location>
</feature>
<keyword evidence="1" id="KW-0472">Membrane</keyword>